<dbReference type="SUPFAM" id="SSF101898">
    <property type="entry name" value="NHL repeat"/>
    <property type="match status" value="1"/>
</dbReference>
<dbReference type="CDD" id="cd05819">
    <property type="entry name" value="NHL"/>
    <property type="match status" value="1"/>
</dbReference>
<protein>
    <recommendedName>
        <fullName evidence="6">SMP-30/Gluconolactonase/LRE-like region domain-containing protein</fullName>
    </recommendedName>
</protein>
<dbReference type="PROSITE" id="PS51125">
    <property type="entry name" value="NHL"/>
    <property type="match status" value="1"/>
</dbReference>
<keyword evidence="4" id="KW-0812">Transmembrane</keyword>
<dbReference type="Pfam" id="PF01436">
    <property type="entry name" value="NHL"/>
    <property type="match status" value="1"/>
</dbReference>
<feature type="region of interest" description="Disordered" evidence="3">
    <location>
        <begin position="295"/>
        <end position="333"/>
    </location>
</feature>
<evidence type="ECO:0000256" key="2">
    <source>
        <dbReference type="PROSITE-ProRule" id="PRU00504"/>
    </source>
</evidence>
<dbReference type="EMBL" id="GG666621">
    <property type="protein sequence ID" value="EEN48183.1"/>
    <property type="molecule type" value="Genomic_DNA"/>
</dbReference>
<dbReference type="AlphaFoldDB" id="C3ZH36"/>
<accession>C3ZH36</accession>
<feature type="region of interest" description="Disordered" evidence="3">
    <location>
        <begin position="113"/>
        <end position="156"/>
    </location>
</feature>
<feature type="transmembrane region" description="Helical" evidence="4">
    <location>
        <begin position="265"/>
        <end position="288"/>
    </location>
</feature>
<dbReference type="InterPro" id="IPR011042">
    <property type="entry name" value="6-blade_b-propeller_TolB-like"/>
</dbReference>
<name>C3ZH36_BRAFL</name>
<gene>
    <name evidence="5" type="ORF">BRAFLDRAFT_88104</name>
</gene>
<evidence type="ECO:0000256" key="1">
    <source>
        <dbReference type="ARBA" id="ARBA00022737"/>
    </source>
</evidence>
<evidence type="ECO:0008006" key="6">
    <source>
        <dbReference type="Google" id="ProtNLM"/>
    </source>
</evidence>
<dbReference type="InterPro" id="IPR001258">
    <property type="entry name" value="NHL_repeat"/>
</dbReference>
<evidence type="ECO:0000256" key="3">
    <source>
        <dbReference type="SAM" id="MobiDB-lite"/>
    </source>
</evidence>
<dbReference type="PANTHER" id="PTHR24104">
    <property type="entry name" value="E3 UBIQUITIN-PROTEIN LIGASE NHLRC1-RELATED"/>
    <property type="match status" value="1"/>
</dbReference>
<dbReference type="InParanoid" id="C3ZH36"/>
<evidence type="ECO:0000256" key="4">
    <source>
        <dbReference type="SAM" id="Phobius"/>
    </source>
</evidence>
<feature type="region of interest" description="Disordered" evidence="3">
    <location>
        <begin position="1"/>
        <end position="32"/>
    </location>
</feature>
<feature type="compositionally biased region" description="Basic and acidic residues" evidence="3">
    <location>
        <begin position="295"/>
        <end position="307"/>
    </location>
</feature>
<sequence>MASKQGDTISPSHAGNTTDNFNNDTSGGHLADNERLYNEGNVEVSVCTSANTVGVKPKENQALYVDRESVDSEDTLATGIYVADNIEAKNDVTYQLNNTCREELSANVYECEEDIDDTTENSDATNTDTEETQPENVINNDRGEDEEPAHNTDVNDCERISPYAVAYSQYGCATNRTIDQRNLNDDFSQPYAVTFDEQDDHNASPNTSPESDGDLPDGLRANPMYVPNTQQSPGDADNDGLRANPMYAPNAAGGRICILPGARMACMVTTCFVVGALVVLVVLLPVIFKAKQPNEDSDMKFPHHVPDKTTAQSDGTQLADAVTSPPSTVAGLGNNENELVKQFVFGGQGTKPGYFCGPYDVVVSPSNEIFVTDTFSSRVQVFSMKGTYLRHFATVVSEDESDTMQPGSITIDADCHLWVSGNNNDSTGYVVQYTETGRRIRTLHASFPNNTFGGIAVDLHHNHVVVAENWRDYTEVKVLLFDGTVVRKFGKVQTDHYSKTQVAMDTEGNIFVSDCHIKYGGWVNAYNESGQYLFSFGEAGSYIESVGGVCVDSSGHVFVSYGDDTRVELYTNHGVHIRSIHVVSNMTSADGVAVGPDGQLLVTSVADDLVLVLPHY</sequence>
<dbReference type="eggNOG" id="KOG2177">
    <property type="taxonomic scope" value="Eukaryota"/>
</dbReference>
<feature type="region of interest" description="Disordered" evidence="3">
    <location>
        <begin position="197"/>
        <end position="241"/>
    </location>
</feature>
<dbReference type="InterPro" id="IPR050952">
    <property type="entry name" value="TRIM-NHL_E3_ligases"/>
</dbReference>
<dbReference type="Gene3D" id="2.120.10.30">
    <property type="entry name" value="TolB, C-terminal domain"/>
    <property type="match status" value="1"/>
</dbReference>
<feature type="repeat" description="NHL" evidence="2">
    <location>
        <begin position="342"/>
        <end position="385"/>
    </location>
</feature>
<keyword evidence="4" id="KW-1133">Transmembrane helix</keyword>
<dbReference type="PANTHER" id="PTHR24104:SF50">
    <property type="entry name" value="SMP-30_GLUCONOLACTONASE_LRE-LIKE REGION DOMAIN-CONTAINING PROTEIN"/>
    <property type="match status" value="1"/>
</dbReference>
<feature type="compositionally biased region" description="Polar residues" evidence="3">
    <location>
        <begin position="1"/>
        <end position="26"/>
    </location>
</feature>
<evidence type="ECO:0000313" key="5">
    <source>
        <dbReference type="EMBL" id="EEN48183.1"/>
    </source>
</evidence>
<organism>
    <name type="scientific">Branchiostoma floridae</name>
    <name type="common">Florida lancelet</name>
    <name type="synonym">Amphioxus</name>
    <dbReference type="NCBI Taxonomy" id="7739"/>
    <lineage>
        <taxon>Eukaryota</taxon>
        <taxon>Metazoa</taxon>
        <taxon>Chordata</taxon>
        <taxon>Cephalochordata</taxon>
        <taxon>Leptocardii</taxon>
        <taxon>Amphioxiformes</taxon>
        <taxon>Branchiostomatidae</taxon>
        <taxon>Branchiostoma</taxon>
    </lineage>
</organism>
<proteinExistence type="predicted"/>
<keyword evidence="4" id="KW-0472">Membrane</keyword>
<keyword evidence="1" id="KW-0677">Repeat</keyword>
<reference evidence="5" key="1">
    <citation type="journal article" date="2008" name="Nature">
        <title>The amphioxus genome and the evolution of the chordate karyotype.</title>
        <authorList>
            <consortium name="US DOE Joint Genome Institute (JGI-PGF)"/>
            <person name="Putnam N.H."/>
            <person name="Butts T."/>
            <person name="Ferrier D.E.K."/>
            <person name="Furlong R.F."/>
            <person name="Hellsten U."/>
            <person name="Kawashima T."/>
            <person name="Robinson-Rechavi M."/>
            <person name="Shoguchi E."/>
            <person name="Terry A."/>
            <person name="Yu J.-K."/>
            <person name="Benito-Gutierrez E.L."/>
            <person name="Dubchak I."/>
            <person name="Garcia-Fernandez J."/>
            <person name="Gibson-Brown J.J."/>
            <person name="Grigoriev I.V."/>
            <person name="Horton A.C."/>
            <person name="de Jong P.J."/>
            <person name="Jurka J."/>
            <person name="Kapitonov V.V."/>
            <person name="Kohara Y."/>
            <person name="Kuroki Y."/>
            <person name="Lindquist E."/>
            <person name="Lucas S."/>
            <person name="Osoegawa K."/>
            <person name="Pennacchio L.A."/>
            <person name="Salamov A.A."/>
            <person name="Satou Y."/>
            <person name="Sauka-Spengler T."/>
            <person name="Schmutz J."/>
            <person name="Shin-I T."/>
            <person name="Toyoda A."/>
            <person name="Bronner-Fraser M."/>
            <person name="Fujiyama A."/>
            <person name="Holland L.Z."/>
            <person name="Holland P.W.H."/>
            <person name="Satoh N."/>
            <person name="Rokhsar D.S."/>
        </authorList>
    </citation>
    <scope>NUCLEOTIDE SEQUENCE [LARGE SCALE GENOMIC DNA]</scope>
    <source>
        <strain evidence="5">S238N-H82</strain>
        <tissue evidence="5">Testes</tissue>
    </source>
</reference>